<feature type="non-terminal residue" evidence="2">
    <location>
        <position position="1"/>
    </location>
</feature>
<organism evidence="2">
    <name type="scientific">uncultured Blastococcus sp</name>
    <dbReference type="NCBI Taxonomy" id="217144"/>
    <lineage>
        <taxon>Bacteria</taxon>
        <taxon>Bacillati</taxon>
        <taxon>Actinomycetota</taxon>
        <taxon>Actinomycetes</taxon>
        <taxon>Geodermatophilales</taxon>
        <taxon>Geodermatophilaceae</taxon>
        <taxon>Blastococcus</taxon>
        <taxon>environmental samples</taxon>
    </lineage>
</organism>
<protein>
    <submittedName>
        <fullName evidence="2">Uncharacterized protein</fullName>
    </submittedName>
</protein>
<proteinExistence type="predicted"/>
<evidence type="ECO:0000256" key="1">
    <source>
        <dbReference type="SAM" id="MobiDB-lite"/>
    </source>
</evidence>
<dbReference type="EMBL" id="CADCTI010000094">
    <property type="protein sequence ID" value="CAA9230420.1"/>
    <property type="molecule type" value="Genomic_DNA"/>
</dbReference>
<evidence type="ECO:0000313" key="2">
    <source>
        <dbReference type="EMBL" id="CAA9230420.1"/>
    </source>
</evidence>
<accession>A0A6J4HQX9</accession>
<dbReference type="AlphaFoldDB" id="A0A6J4HQX9"/>
<sequence>GRTGTRVVQSPRTRPRGHSAGDQADRPAG</sequence>
<gene>
    <name evidence="2" type="ORF">AVDCRST_MAG57-1054</name>
</gene>
<name>A0A6J4HQX9_9ACTN</name>
<feature type="region of interest" description="Disordered" evidence="1">
    <location>
        <begin position="1"/>
        <end position="29"/>
    </location>
</feature>
<feature type="compositionally biased region" description="Polar residues" evidence="1">
    <location>
        <begin position="1"/>
        <end position="12"/>
    </location>
</feature>
<reference evidence="2" key="1">
    <citation type="submission" date="2020-02" db="EMBL/GenBank/DDBJ databases">
        <authorList>
            <person name="Meier V. D."/>
        </authorList>
    </citation>
    <scope>NUCLEOTIDE SEQUENCE</scope>
    <source>
        <strain evidence="2">AVDCRST_MAG57</strain>
    </source>
</reference>
<feature type="non-terminal residue" evidence="2">
    <location>
        <position position="29"/>
    </location>
</feature>